<protein>
    <submittedName>
        <fullName evidence="5">ABC transporter related protein</fullName>
    </submittedName>
</protein>
<gene>
    <name evidence="5" type="ordered locus">Spirs_3705</name>
</gene>
<dbReference type="SUPFAM" id="SSF52540">
    <property type="entry name" value="P-loop containing nucleoside triphosphate hydrolases"/>
    <property type="match status" value="1"/>
</dbReference>
<dbReference type="eggNOG" id="COG1116">
    <property type="taxonomic scope" value="Bacteria"/>
</dbReference>
<keyword evidence="2" id="KW-0547">Nucleotide-binding</keyword>
<evidence type="ECO:0000256" key="1">
    <source>
        <dbReference type="ARBA" id="ARBA00022448"/>
    </source>
</evidence>
<keyword evidence="6" id="KW-1185">Reference proteome</keyword>
<feature type="domain" description="ABC transporter" evidence="4">
    <location>
        <begin position="4"/>
        <end position="229"/>
    </location>
</feature>
<dbReference type="EMBL" id="CP002116">
    <property type="protein sequence ID" value="ADK82791.1"/>
    <property type="molecule type" value="Genomic_DNA"/>
</dbReference>
<evidence type="ECO:0000256" key="2">
    <source>
        <dbReference type="ARBA" id="ARBA00022741"/>
    </source>
</evidence>
<dbReference type="HOGENOM" id="CLU_000604_1_22_12"/>
<dbReference type="InterPro" id="IPR003439">
    <property type="entry name" value="ABC_transporter-like_ATP-bd"/>
</dbReference>
<dbReference type="STRING" id="573413.Spirs_3705"/>
<dbReference type="PANTHER" id="PTHR42788">
    <property type="entry name" value="TAURINE IMPORT ATP-BINDING PROTEIN-RELATED"/>
    <property type="match status" value="1"/>
</dbReference>
<dbReference type="RefSeq" id="WP_013256250.1">
    <property type="nucleotide sequence ID" value="NC_014364.1"/>
</dbReference>
<evidence type="ECO:0000313" key="5">
    <source>
        <dbReference type="EMBL" id="ADK82791.1"/>
    </source>
</evidence>
<reference evidence="5 6" key="1">
    <citation type="journal article" date="2010" name="Stand. Genomic Sci.">
        <title>Complete genome sequence of Spirochaeta smaragdinae type strain (SEBR 4228).</title>
        <authorList>
            <person name="Mavromatis K."/>
            <person name="Yasawong M."/>
            <person name="Chertkov O."/>
            <person name="Lapidus A."/>
            <person name="Lucas S."/>
            <person name="Nolan M."/>
            <person name="Del Rio T.G."/>
            <person name="Tice H."/>
            <person name="Cheng J.F."/>
            <person name="Pitluck S."/>
            <person name="Liolios K."/>
            <person name="Ivanova N."/>
            <person name="Tapia R."/>
            <person name="Han C."/>
            <person name="Bruce D."/>
            <person name="Goodwin L."/>
            <person name="Pati A."/>
            <person name="Chen A."/>
            <person name="Palaniappan K."/>
            <person name="Land M."/>
            <person name="Hauser L."/>
            <person name="Chang Y.J."/>
            <person name="Jeffries C.D."/>
            <person name="Detter J.C."/>
            <person name="Rohde M."/>
            <person name="Brambilla E."/>
            <person name="Spring S."/>
            <person name="Goker M."/>
            <person name="Sikorski J."/>
            <person name="Woyke T."/>
            <person name="Bristow J."/>
            <person name="Eisen J.A."/>
            <person name="Markowitz V."/>
            <person name="Hugenholtz P."/>
            <person name="Klenk H.P."/>
            <person name="Kyrpides N.C."/>
        </authorList>
    </citation>
    <scope>NUCLEOTIDE SEQUENCE [LARGE SCALE GENOMIC DNA]</scope>
    <source>
        <strain evidence="6">DSM 11293 / JCM 15392 / SEBR 4228</strain>
    </source>
</reference>
<dbReference type="InterPro" id="IPR003593">
    <property type="entry name" value="AAA+_ATPase"/>
</dbReference>
<dbReference type="KEGG" id="ssm:Spirs_3705"/>
<evidence type="ECO:0000313" key="6">
    <source>
        <dbReference type="Proteomes" id="UP000002318"/>
    </source>
</evidence>
<name>E1R7T6_SEDSS</name>
<dbReference type="PANTHER" id="PTHR42788:SF19">
    <property type="entry name" value="ALIPHATIC SULFONATES IMPORT ATP-BINDING PROTEIN SSUB 2"/>
    <property type="match status" value="1"/>
</dbReference>
<keyword evidence="1" id="KW-0813">Transport</keyword>
<dbReference type="OrthoDB" id="9801958at2"/>
<proteinExistence type="predicted"/>
<keyword evidence="3" id="KW-0067">ATP-binding</keyword>
<dbReference type="InterPro" id="IPR050166">
    <property type="entry name" value="ABC_transporter_ATP-bind"/>
</dbReference>
<evidence type="ECO:0000256" key="3">
    <source>
        <dbReference type="ARBA" id="ARBA00022840"/>
    </source>
</evidence>
<accession>E1R7T6</accession>
<dbReference type="Pfam" id="PF00005">
    <property type="entry name" value="ABC_tran"/>
    <property type="match status" value="1"/>
</dbReference>
<dbReference type="InterPro" id="IPR017871">
    <property type="entry name" value="ABC_transporter-like_CS"/>
</dbReference>
<dbReference type="PROSITE" id="PS00211">
    <property type="entry name" value="ABC_TRANSPORTER_1"/>
    <property type="match status" value="1"/>
</dbReference>
<dbReference type="Proteomes" id="UP000002318">
    <property type="component" value="Chromosome"/>
</dbReference>
<evidence type="ECO:0000259" key="4">
    <source>
        <dbReference type="PROSITE" id="PS50893"/>
    </source>
</evidence>
<dbReference type="SMART" id="SM00382">
    <property type="entry name" value="AAA"/>
    <property type="match status" value="1"/>
</dbReference>
<dbReference type="PROSITE" id="PS50893">
    <property type="entry name" value="ABC_TRANSPORTER_2"/>
    <property type="match status" value="1"/>
</dbReference>
<organism evidence="5 6">
    <name type="scientific">Sediminispirochaeta smaragdinae (strain DSM 11293 / JCM 15392 / SEBR 4228)</name>
    <name type="common">Spirochaeta smaragdinae</name>
    <dbReference type="NCBI Taxonomy" id="573413"/>
    <lineage>
        <taxon>Bacteria</taxon>
        <taxon>Pseudomonadati</taxon>
        <taxon>Spirochaetota</taxon>
        <taxon>Spirochaetia</taxon>
        <taxon>Spirochaetales</taxon>
        <taxon>Spirochaetaceae</taxon>
        <taxon>Sediminispirochaeta</taxon>
    </lineage>
</organism>
<dbReference type="AlphaFoldDB" id="E1R7T6"/>
<dbReference type="GO" id="GO:0016887">
    <property type="term" value="F:ATP hydrolysis activity"/>
    <property type="evidence" value="ECO:0007669"/>
    <property type="project" value="InterPro"/>
</dbReference>
<dbReference type="Gene3D" id="3.40.50.300">
    <property type="entry name" value="P-loop containing nucleotide triphosphate hydrolases"/>
    <property type="match status" value="1"/>
</dbReference>
<dbReference type="GO" id="GO:0005524">
    <property type="term" value="F:ATP binding"/>
    <property type="evidence" value="ECO:0007669"/>
    <property type="project" value="UniProtKB-KW"/>
</dbReference>
<dbReference type="InterPro" id="IPR027417">
    <property type="entry name" value="P-loop_NTPase"/>
</dbReference>
<sequence>MEGVLLSNISKRFQVDGRTIGALKRVKLSVPKGAFVSIVGYSGCGKTTLLNVIMGLQHSDEGSLFFDGMDGRTAMVFQEPRLVAALSVEKNMALALKHEKNPARKEMVLDHTLEVLGLTAFRKALPCQLSGGMAQRVALGRALCREPELLLMDEPFGALDALNRKRLQEELVRIYLDREITILFVTHDVAEAVLLGRKVCVMDQGEVRLEIPVPLAYPRNPGSAEFISLREKVLEAILREDGSVLPHQTTESRSV</sequence>